<dbReference type="Proteomes" id="UP001501470">
    <property type="component" value="Unassembled WGS sequence"/>
</dbReference>
<sequence length="427" mass="44359">MRVRMVLGVVLAATLLLGLGALIGRRPSPAFVEPDRPQSTGRLAAAIAAHQERLREVPGDWTAWAALGEAYLEQARVSADPAYYPKAEGALRRSLEVRPDGNADALTGLGALANARHDFAGARELANRALAVNAWSDTAYGVLADAETQLGHPDAATAAVQRMLDLRPGLGSYTRGSYDLEQHGKRTEAVALMRLALAAATEPADVAFCHQHLAGLAWAAGDLATAARHVSLGLAADAGAVGLWQLKAKLDAAAGDLTAALDDLAKVVARTPTVDALLDQARMLRAAGRDPGPSLALARAAHSLFTANGGTDDLGAASLALATGDAVTAARLAVAEWDRRQFGEVADMVAWTLMAAGDPAAALPFARRANALGQVDATLAYHYGMVASAAGDRETARVQLRLALALNPHFSPVDAPIAVRTLATLES</sequence>
<evidence type="ECO:0000313" key="1">
    <source>
        <dbReference type="EMBL" id="GAA1512015.1"/>
    </source>
</evidence>
<dbReference type="EMBL" id="BAAAQD010000004">
    <property type="protein sequence ID" value="GAA1512015.1"/>
    <property type="molecule type" value="Genomic_DNA"/>
</dbReference>
<evidence type="ECO:0008006" key="3">
    <source>
        <dbReference type="Google" id="ProtNLM"/>
    </source>
</evidence>
<protein>
    <recommendedName>
        <fullName evidence="3">Tetratricopeptide repeat protein</fullName>
    </recommendedName>
</protein>
<keyword evidence="2" id="KW-1185">Reference proteome</keyword>
<evidence type="ECO:0000313" key="2">
    <source>
        <dbReference type="Proteomes" id="UP001501470"/>
    </source>
</evidence>
<comment type="caution">
    <text evidence="1">The sequence shown here is derived from an EMBL/GenBank/DDBJ whole genome shotgun (WGS) entry which is preliminary data.</text>
</comment>
<gene>
    <name evidence="1" type="ORF">GCM10009827_027830</name>
</gene>
<organism evidence="1 2">
    <name type="scientific">Dactylosporangium maewongense</name>
    <dbReference type="NCBI Taxonomy" id="634393"/>
    <lineage>
        <taxon>Bacteria</taxon>
        <taxon>Bacillati</taxon>
        <taxon>Actinomycetota</taxon>
        <taxon>Actinomycetes</taxon>
        <taxon>Micromonosporales</taxon>
        <taxon>Micromonosporaceae</taxon>
        <taxon>Dactylosporangium</taxon>
    </lineage>
</organism>
<dbReference type="RefSeq" id="WP_344502251.1">
    <property type="nucleotide sequence ID" value="NZ_BAAAQD010000004.1"/>
</dbReference>
<dbReference type="Gene3D" id="1.25.40.10">
    <property type="entry name" value="Tetratricopeptide repeat domain"/>
    <property type="match status" value="2"/>
</dbReference>
<dbReference type="SUPFAM" id="SSF48452">
    <property type="entry name" value="TPR-like"/>
    <property type="match status" value="2"/>
</dbReference>
<reference evidence="1 2" key="1">
    <citation type="journal article" date="2019" name="Int. J. Syst. Evol. Microbiol.">
        <title>The Global Catalogue of Microorganisms (GCM) 10K type strain sequencing project: providing services to taxonomists for standard genome sequencing and annotation.</title>
        <authorList>
            <consortium name="The Broad Institute Genomics Platform"/>
            <consortium name="The Broad Institute Genome Sequencing Center for Infectious Disease"/>
            <person name="Wu L."/>
            <person name="Ma J."/>
        </authorList>
    </citation>
    <scope>NUCLEOTIDE SEQUENCE [LARGE SCALE GENOMIC DNA]</scope>
    <source>
        <strain evidence="1 2">JCM 15933</strain>
    </source>
</reference>
<dbReference type="InterPro" id="IPR011990">
    <property type="entry name" value="TPR-like_helical_dom_sf"/>
</dbReference>
<accession>A0ABN2A5P0</accession>
<proteinExistence type="predicted"/>
<name>A0ABN2A5P0_9ACTN</name>